<name>A0AAE3LM99_9BACT</name>
<evidence type="ECO:0000256" key="8">
    <source>
        <dbReference type="ARBA" id="ARBA00022801"/>
    </source>
</evidence>
<keyword evidence="19" id="KW-1185">Reference proteome</keyword>
<dbReference type="EMBL" id="JAOTPL010000003">
    <property type="protein sequence ID" value="MCU7693626.1"/>
    <property type="molecule type" value="Genomic_DNA"/>
</dbReference>
<dbReference type="Pfam" id="PF03717">
    <property type="entry name" value="PBP_dimer"/>
    <property type="match status" value="1"/>
</dbReference>
<feature type="domain" description="Penicillin-binding protein transpeptidase" evidence="16">
    <location>
        <begin position="259"/>
        <end position="593"/>
    </location>
</feature>
<dbReference type="Gene3D" id="3.40.710.10">
    <property type="entry name" value="DD-peptidase/beta-lactamase superfamily"/>
    <property type="match status" value="1"/>
</dbReference>
<evidence type="ECO:0000256" key="3">
    <source>
        <dbReference type="ARBA" id="ARBA00022475"/>
    </source>
</evidence>
<evidence type="ECO:0000256" key="4">
    <source>
        <dbReference type="ARBA" id="ARBA00022519"/>
    </source>
</evidence>
<dbReference type="NCBIfam" id="TIGR03423">
    <property type="entry name" value="pbp2_mrdA"/>
    <property type="match status" value="1"/>
</dbReference>
<feature type="transmembrane region" description="Helical" evidence="15">
    <location>
        <begin position="12"/>
        <end position="30"/>
    </location>
</feature>
<dbReference type="GO" id="GO:0008360">
    <property type="term" value="P:regulation of cell shape"/>
    <property type="evidence" value="ECO:0007669"/>
    <property type="project" value="UniProtKB-KW"/>
</dbReference>
<dbReference type="GO" id="GO:0071972">
    <property type="term" value="F:peptidoglycan L,D-transpeptidase activity"/>
    <property type="evidence" value="ECO:0007669"/>
    <property type="project" value="TreeGrafter"/>
</dbReference>
<dbReference type="GO" id="GO:0006508">
    <property type="term" value="P:proteolysis"/>
    <property type="evidence" value="ECO:0007669"/>
    <property type="project" value="UniProtKB-KW"/>
</dbReference>
<reference evidence="18" key="1">
    <citation type="submission" date="2022-10" db="EMBL/GenBank/DDBJ databases">
        <authorList>
            <person name="Kim H.S."/>
            <person name="Kim J.-S."/>
            <person name="Suh M.K."/>
            <person name="Eom M.K."/>
            <person name="Lee J.-S."/>
        </authorList>
    </citation>
    <scope>NUCLEOTIDE SEQUENCE</scope>
    <source>
        <strain evidence="18">LIP-5</strain>
    </source>
</reference>
<dbReference type="InterPro" id="IPR012338">
    <property type="entry name" value="Beta-lactam/transpept-like"/>
</dbReference>
<dbReference type="GO" id="GO:0009002">
    <property type="term" value="F:serine-type D-Ala-D-Ala carboxypeptidase activity"/>
    <property type="evidence" value="ECO:0007669"/>
    <property type="project" value="UniProtKB-EC"/>
</dbReference>
<dbReference type="EC" id="3.4.16.4" evidence="18"/>
<dbReference type="InterPro" id="IPR017790">
    <property type="entry name" value="Penicillin-binding_protein_2"/>
</dbReference>
<keyword evidence="8 18" id="KW-0378">Hydrolase</keyword>
<evidence type="ECO:0000256" key="7">
    <source>
        <dbReference type="ARBA" id="ARBA00022692"/>
    </source>
</evidence>
<dbReference type="SUPFAM" id="SSF56519">
    <property type="entry name" value="Penicillin binding protein dimerisation domain"/>
    <property type="match status" value="1"/>
</dbReference>
<evidence type="ECO:0000256" key="10">
    <source>
        <dbReference type="ARBA" id="ARBA00022984"/>
    </source>
</evidence>
<proteinExistence type="predicted"/>
<dbReference type="SUPFAM" id="SSF56601">
    <property type="entry name" value="beta-lactamase/transpeptidase-like"/>
    <property type="match status" value="1"/>
</dbReference>
<evidence type="ECO:0000256" key="13">
    <source>
        <dbReference type="ARBA" id="ARBA00023316"/>
    </source>
</evidence>
<dbReference type="Gene3D" id="3.90.1310.10">
    <property type="entry name" value="Penicillin-binding protein 2a (Domain 2)"/>
    <property type="match status" value="1"/>
</dbReference>
<dbReference type="Proteomes" id="UP001209317">
    <property type="component" value="Unassembled WGS sequence"/>
</dbReference>
<evidence type="ECO:0000256" key="6">
    <source>
        <dbReference type="ARBA" id="ARBA00022670"/>
    </source>
</evidence>
<evidence type="ECO:0000259" key="17">
    <source>
        <dbReference type="Pfam" id="PF03717"/>
    </source>
</evidence>
<keyword evidence="4" id="KW-0997">Cell inner membrane</keyword>
<organism evidence="18 19">
    <name type="scientific">Haoranjiania flava</name>
    <dbReference type="NCBI Taxonomy" id="1856322"/>
    <lineage>
        <taxon>Bacteria</taxon>
        <taxon>Pseudomonadati</taxon>
        <taxon>Bacteroidota</taxon>
        <taxon>Chitinophagia</taxon>
        <taxon>Chitinophagales</taxon>
        <taxon>Chitinophagaceae</taxon>
        <taxon>Haoranjiania</taxon>
    </lineage>
</organism>
<dbReference type="InterPro" id="IPR050515">
    <property type="entry name" value="Beta-lactam/transpept"/>
</dbReference>
<keyword evidence="10" id="KW-0573">Peptidoglycan synthesis</keyword>
<keyword evidence="7 15" id="KW-0812">Transmembrane</keyword>
<dbReference type="PANTHER" id="PTHR30627:SF2">
    <property type="entry name" value="PEPTIDOGLYCAN D,D-TRANSPEPTIDASE MRDA"/>
    <property type="match status" value="1"/>
</dbReference>
<dbReference type="GO" id="GO:0009252">
    <property type="term" value="P:peptidoglycan biosynthetic process"/>
    <property type="evidence" value="ECO:0007669"/>
    <property type="project" value="UniProtKB-KW"/>
</dbReference>
<accession>A0AAE3LM99</accession>
<evidence type="ECO:0000256" key="5">
    <source>
        <dbReference type="ARBA" id="ARBA00022645"/>
    </source>
</evidence>
<evidence type="ECO:0000313" key="19">
    <source>
        <dbReference type="Proteomes" id="UP001209317"/>
    </source>
</evidence>
<dbReference type="GO" id="GO:0071555">
    <property type="term" value="P:cell wall organization"/>
    <property type="evidence" value="ECO:0007669"/>
    <property type="project" value="UniProtKB-KW"/>
</dbReference>
<evidence type="ECO:0000256" key="11">
    <source>
        <dbReference type="ARBA" id="ARBA00022989"/>
    </source>
</evidence>
<dbReference type="Pfam" id="PF00905">
    <property type="entry name" value="Transpeptidase"/>
    <property type="match status" value="1"/>
</dbReference>
<keyword evidence="13" id="KW-0961">Cell wall biogenesis/degradation</keyword>
<dbReference type="InterPro" id="IPR036138">
    <property type="entry name" value="PBP_dimer_sf"/>
</dbReference>
<dbReference type="GO" id="GO:0008658">
    <property type="term" value="F:penicillin binding"/>
    <property type="evidence" value="ECO:0007669"/>
    <property type="project" value="InterPro"/>
</dbReference>
<comment type="subcellular location">
    <subcellularLocation>
        <location evidence="2">Cell membrane</location>
    </subcellularLocation>
    <subcellularLocation>
        <location evidence="1">Membrane</location>
        <topology evidence="1">Single-pass membrane protein</topology>
    </subcellularLocation>
</comment>
<feature type="compositionally biased region" description="Basic and acidic residues" evidence="14">
    <location>
        <begin position="695"/>
        <end position="705"/>
    </location>
</feature>
<evidence type="ECO:0000256" key="15">
    <source>
        <dbReference type="SAM" id="Phobius"/>
    </source>
</evidence>
<sequence length="705" mass="78763">MINPQRLQVRSKIITAIMVALFVIIFFQLMNLQLFSKNLRLQAEGNAIYRKVIYPDRGIIYDRKMKPILTNQVSYDLMVVPAEARRGVDTFALCNILGIDTAQYRERMLTAIIKNGNYRQGSFEPLLTPQMYAVLNENLYKFPGFYLQDRPMRSYPYKVGANIVGRLGEVDAKYLEEHPEEGYQSGDYKGVAGLEFTYEKVLMGQRGVQQLLRDNRSRIIGSFDNGAYDTVAIAGRNLYTSLDIELQELGEKLFKHKLGSAVAINPKTGGILAMVTAPNFDPNLLSPSQRRKNYGRLILDTARPMYNRAMQGTYPPGSTFKPLGALVALEERVITPGYGYGCGGAYFGCRGIRVGCTHRNPGHASNLRVALANSCNSYFSQLFKIVVENPKYKSDKLGYVKWQQYMNSFSLGVRTGIDLPGEYKGNIPDTSVYNKDYGNRWVACNMITLGIGQDKMTATPLQMANSMCIIANKGYYYVPHIVDSIQEETIADTVYMAKYRKKHADLHIADTAYEVVKRGMADVATFGTAARIKVPGHQIAAKTGTAQNPHGQDHALFVAFAPVDNPRIAIAVVVENAGYGGTWAGPIAAYMMEKYLNDTLSAESAKKAEEFSKVDKIPAEIKRWYKTRDSASYSRQQKSMADNVDKDPLTGRELSYTENQVAVIKRTFDPEAERGNKNTGGQGNTIYRQPPAAIIEHKDTSGKRR</sequence>
<keyword evidence="12 15" id="KW-0472">Membrane</keyword>
<evidence type="ECO:0000259" key="16">
    <source>
        <dbReference type="Pfam" id="PF00905"/>
    </source>
</evidence>
<dbReference type="AlphaFoldDB" id="A0AAE3LM99"/>
<keyword evidence="3" id="KW-1003">Cell membrane</keyword>
<feature type="compositionally biased region" description="Basic and acidic residues" evidence="14">
    <location>
        <begin position="666"/>
        <end position="676"/>
    </location>
</feature>
<evidence type="ECO:0000256" key="12">
    <source>
        <dbReference type="ARBA" id="ARBA00023136"/>
    </source>
</evidence>
<protein>
    <submittedName>
        <fullName evidence="18">Penicillin-binding protein 2</fullName>
        <ecNumber evidence="18">3.4.16.4</ecNumber>
    </submittedName>
</protein>
<keyword evidence="11 15" id="KW-1133">Transmembrane helix</keyword>
<keyword evidence="9" id="KW-0133">Cell shape</keyword>
<keyword evidence="6" id="KW-0645">Protease</keyword>
<keyword evidence="5 18" id="KW-0121">Carboxypeptidase</keyword>
<evidence type="ECO:0000313" key="18">
    <source>
        <dbReference type="EMBL" id="MCU7693626.1"/>
    </source>
</evidence>
<comment type="caution">
    <text evidence="18">The sequence shown here is derived from an EMBL/GenBank/DDBJ whole genome shotgun (WGS) entry which is preliminary data.</text>
</comment>
<evidence type="ECO:0000256" key="1">
    <source>
        <dbReference type="ARBA" id="ARBA00004167"/>
    </source>
</evidence>
<dbReference type="InterPro" id="IPR001460">
    <property type="entry name" value="PCN-bd_Tpept"/>
</dbReference>
<evidence type="ECO:0000256" key="9">
    <source>
        <dbReference type="ARBA" id="ARBA00022960"/>
    </source>
</evidence>
<feature type="domain" description="Penicillin-binding protein dimerisation" evidence="17">
    <location>
        <begin position="53"/>
        <end position="221"/>
    </location>
</feature>
<evidence type="ECO:0000256" key="14">
    <source>
        <dbReference type="SAM" id="MobiDB-lite"/>
    </source>
</evidence>
<evidence type="ECO:0000256" key="2">
    <source>
        <dbReference type="ARBA" id="ARBA00004236"/>
    </source>
</evidence>
<gene>
    <name evidence="18" type="primary">mrdA</name>
    <name evidence="18" type="ORF">OD355_03745</name>
</gene>
<dbReference type="Gene3D" id="3.30.1390.30">
    <property type="entry name" value="Penicillin-binding protein 2a, domain 3"/>
    <property type="match status" value="1"/>
</dbReference>
<feature type="region of interest" description="Disordered" evidence="14">
    <location>
        <begin position="665"/>
        <end position="705"/>
    </location>
</feature>
<dbReference type="PANTHER" id="PTHR30627">
    <property type="entry name" value="PEPTIDOGLYCAN D,D-TRANSPEPTIDASE"/>
    <property type="match status" value="1"/>
</dbReference>
<dbReference type="InterPro" id="IPR005311">
    <property type="entry name" value="PBP_dimer"/>
</dbReference>
<dbReference type="RefSeq" id="WP_263037113.1">
    <property type="nucleotide sequence ID" value="NZ_JAOTPL010000003.1"/>
</dbReference>
<dbReference type="GO" id="GO:0005886">
    <property type="term" value="C:plasma membrane"/>
    <property type="evidence" value="ECO:0007669"/>
    <property type="project" value="UniProtKB-SubCell"/>
</dbReference>